<evidence type="ECO:0000313" key="4">
    <source>
        <dbReference type="Proteomes" id="UP000324748"/>
    </source>
</evidence>
<evidence type="ECO:0000256" key="1">
    <source>
        <dbReference type="SAM" id="MobiDB-lite"/>
    </source>
</evidence>
<evidence type="ECO:0000313" key="2">
    <source>
        <dbReference type="EMBL" id="KAA1092739.1"/>
    </source>
</evidence>
<gene>
    <name evidence="2" type="ORF">PGT21_012547</name>
    <name evidence="3" type="ORF">PGTUg99_031768</name>
</gene>
<comment type="caution">
    <text evidence="3">The sequence shown here is derived from an EMBL/GenBank/DDBJ whole genome shotgun (WGS) entry which is preliminary data.</text>
</comment>
<proteinExistence type="predicted"/>
<feature type="region of interest" description="Disordered" evidence="1">
    <location>
        <begin position="82"/>
        <end position="116"/>
    </location>
</feature>
<evidence type="ECO:0000313" key="3">
    <source>
        <dbReference type="EMBL" id="KAA1093839.1"/>
    </source>
</evidence>
<dbReference type="EMBL" id="VSWC01000080">
    <property type="protein sequence ID" value="KAA1092739.1"/>
    <property type="molecule type" value="Genomic_DNA"/>
</dbReference>
<evidence type="ECO:0000313" key="5">
    <source>
        <dbReference type="Proteomes" id="UP000325313"/>
    </source>
</evidence>
<dbReference type="Proteomes" id="UP000325313">
    <property type="component" value="Unassembled WGS sequence"/>
</dbReference>
<sequence>MSFNTKCISNAKFSGGAFSASVADPNPPSNVDTAHSNDGDSINNSLIASDDKSNIARSAADPLNKTPSAIEHTHCALPPAYRLEALPPGSPENPIEIEDEEVDNKPRNNDKINGYERLNSPRFDPVKIIPFQATVIDEEEILCAQERISRWFHNHIQHNSQRVLRGQSRHARFATGPVKTYWTTNELMESVLEELDNILNIASRIDFIHI</sequence>
<dbReference type="Proteomes" id="UP000324748">
    <property type="component" value="Unassembled WGS sequence"/>
</dbReference>
<dbReference type="AlphaFoldDB" id="A0A5B0P1C0"/>
<accession>A0A5B0P1C0</accession>
<keyword evidence="4" id="KW-1185">Reference proteome</keyword>
<feature type="compositionally biased region" description="Basic and acidic residues" evidence="1">
    <location>
        <begin position="103"/>
        <end position="114"/>
    </location>
</feature>
<reference evidence="4 5" key="1">
    <citation type="submission" date="2019-05" db="EMBL/GenBank/DDBJ databases">
        <title>Emergence of the Ug99 lineage of the wheat stem rust pathogen through somatic hybridization.</title>
        <authorList>
            <person name="Li F."/>
            <person name="Upadhyaya N.M."/>
            <person name="Sperschneider J."/>
            <person name="Matny O."/>
            <person name="Nguyen-Phuc H."/>
            <person name="Mago R."/>
            <person name="Raley C."/>
            <person name="Miller M.E."/>
            <person name="Silverstein K.A.T."/>
            <person name="Henningsen E."/>
            <person name="Hirsch C.D."/>
            <person name="Visser B."/>
            <person name="Pretorius Z.A."/>
            <person name="Steffenson B.J."/>
            <person name="Schwessinger B."/>
            <person name="Dodds P.N."/>
            <person name="Figueroa M."/>
        </authorList>
    </citation>
    <scope>NUCLEOTIDE SEQUENCE [LARGE SCALE GENOMIC DNA]</scope>
    <source>
        <strain evidence="2">21-0</strain>
        <strain evidence="3 5">Ug99</strain>
    </source>
</reference>
<protein>
    <submittedName>
        <fullName evidence="3">Uncharacterized protein</fullName>
    </submittedName>
</protein>
<organism evidence="3 5">
    <name type="scientific">Puccinia graminis f. sp. tritici</name>
    <dbReference type="NCBI Taxonomy" id="56615"/>
    <lineage>
        <taxon>Eukaryota</taxon>
        <taxon>Fungi</taxon>
        <taxon>Dikarya</taxon>
        <taxon>Basidiomycota</taxon>
        <taxon>Pucciniomycotina</taxon>
        <taxon>Pucciniomycetes</taxon>
        <taxon>Pucciniales</taxon>
        <taxon>Pucciniaceae</taxon>
        <taxon>Puccinia</taxon>
    </lineage>
</organism>
<name>A0A5B0P1C0_PUCGR</name>
<dbReference type="EMBL" id="VDEP01000373">
    <property type="protein sequence ID" value="KAA1093839.1"/>
    <property type="molecule type" value="Genomic_DNA"/>
</dbReference>